<dbReference type="NCBIfam" id="TIGR01509">
    <property type="entry name" value="HAD-SF-IA-v3"/>
    <property type="match status" value="1"/>
</dbReference>
<dbReference type="InterPro" id="IPR006439">
    <property type="entry name" value="HAD-SF_hydro_IA"/>
</dbReference>
<keyword evidence="3" id="KW-1185">Reference proteome</keyword>
<protein>
    <submittedName>
        <fullName evidence="2">Uncharacterized protein</fullName>
    </submittedName>
</protein>
<comment type="caution">
    <text evidence="2">The sequence shown here is derived from an EMBL/GenBank/DDBJ whole genome shotgun (WGS) entry which is preliminary data.</text>
</comment>
<dbReference type="AlphaFoldDB" id="A0AAN7QMJ3"/>
<evidence type="ECO:0000256" key="1">
    <source>
        <dbReference type="SAM" id="MobiDB-lite"/>
    </source>
</evidence>
<dbReference type="SFLD" id="SFLDS00003">
    <property type="entry name" value="Haloacid_Dehalogenase"/>
    <property type="match status" value="1"/>
</dbReference>
<organism evidence="2 3">
    <name type="scientific">Trapa natans</name>
    <name type="common">Water chestnut</name>
    <dbReference type="NCBI Taxonomy" id="22666"/>
    <lineage>
        <taxon>Eukaryota</taxon>
        <taxon>Viridiplantae</taxon>
        <taxon>Streptophyta</taxon>
        <taxon>Embryophyta</taxon>
        <taxon>Tracheophyta</taxon>
        <taxon>Spermatophyta</taxon>
        <taxon>Magnoliopsida</taxon>
        <taxon>eudicotyledons</taxon>
        <taxon>Gunneridae</taxon>
        <taxon>Pentapetalae</taxon>
        <taxon>rosids</taxon>
        <taxon>malvids</taxon>
        <taxon>Myrtales</taxon>
        <taxon>Lythraceae</taxon>
        <taxon>Trapa</taxon>
    </lineage>
</organism>
<sequence>MAYEEQYQQSLSSKYECLLFDLDDTLYPYSSGLSLEVTKNIQEYMIQKLNIEETEVTEMCISLYKNYGTTMAGLRAVGYDFDYDDFHGFAHGRLPYDMLLKPDPVLRNLLLSVPLRKLIFTNADSAHAARVLKRLGLEDCFDGIICFETLNDTKQQSDSGGDRASDIEMNTDSGNAPVDDRMLPSTPVVCKPFDRAFEEVFKMAKIHPQKTLFFDDSFRNLQTGSRMGLHTVLVGTSHRIEGADHALENIHNIREAFPELWEDNEKCEGVTYSEKVPIETPVRA</sequence>
<dbReference type="InterPro" id="IPR023214">
    <property type="entry name" value="HAD_sf"/>
</dbReference>
<dbReference type="NCBIfam" id="TIGR01993">
    <property type="entry name" value="Pyr-5-nucltdase"/>
    <property type="match status" value="1"/>
</dbReference>
<dbReference type="EMBL" id="JAXQNO010000020">
    <property type="protein sequence ID" value="KAK4772369.1"/>
    <property type="molecule type" value="Genomic_DNA"/>
</dbReference>
<accession>A0AAN7QMJ3</accession>
<evidence type="ECO:0000313" key="2">
    <source>
        <dbReference type="EMBL" id="KAK4772369.1"/>
    </source>
</evidence>
<feature type="region of interest" description="Disordered" evidence="1">
    <location>
        <begin position="154"/>
        <end position="181"/>
    </location>
</feature>
<name>A0AAN7QMJ3_TRANT</name>
<dbReference type="SUPFAM" id="SSF56784">
    <property type="entry name" value="HAD-like"/>
    <property type="match status" value="1"/>
</dbReference>
<dbReference type="SFLD" id="SFLDG01129">
    <property type="entry name" value="C1.5:_HAD__Beta-PGM__Phosphata"/>
    <property type="match status" value="1"/>
</dbReference>
<evidence type="ECO:0000313" key="3">
    <source>
        <dbReference type="Proteomes" id="UP001346149"/>
    </source>
</evidence>
<dbReference type="Gene3D" id="3.40.50.1000">
    <property type="entry name" value="HAD superfamily/HAD-like"/>
    <property type="match status" value="1"/>
</dbReference>
<dbReference type="PANTHER" id="PTHR12725">
    <property type="entry name" value="HALOACID DEHALOGENASE-LIKE HYDROLASE"/>
    <property type="match status" value="1"/>
</dbReference>
<dbReference type="PANTHER" id="PTHR12725:SF72">
    <property type="entry name" value="HALOACID DEHALOGENASE-LIKE HYDROLASE"/>
    <property type="match status" value="1"/>
</dbReference>
<dbReference type="InterPro" id="IPR036412">
    <property type="entry name" value="HAD-like_sf"/>
</dbReference>
<reference evidence="2 3" key="1">
    <citation type="journal article" date="2023" name="Hortic Res">
        <title>Pangenome of water caltrop reveals structural variations and asymmetric subgenome divergence after allopolyploidization.</title>
        <authorList>
            <person name="Zhang X."/>
            <person name="Chen Y."/>
            <person name="Wang L."/>
            <person name="Yuan Y."/>
            <person name="Fang M."/>
            <person name="Shi L."/>
            <person name="Lu R."/>
            <person name="Comes H.P."/>
            <person name="Ma Y."/>
            <person name="Chen Y."/>
            <person name="Huang G."/>
            <person name="Zhou Y."/>
            <person name="Zheng Z."/>
            <person name="Qiu Y."/>
        </authorList>
    </citation>
    <scope>NUCLEOTIDE SEQUENCE [LARGE SCALE GENOMIC DNA]</scope>
    <source>
        <strain evidence="2">F231</strain>
    </source>
</reference>
<gene>
    <name evidence="2" type="ORF">SAY86_014144</name>
</gene>
<dbReference type="SFLD" id="SFLDG01132">
    <property type="entry name" value="C1.5.3:_5'-Nucleotidase_Like"/>
    <property type="match status" value="1"/>
</dbReference>
<dbReference type="Proteomes" id="UP001346149">
    <property type="component" value="Unassembled WGS sequence"/>
</dbReference>
<proteinExistence type="predicted"/>
<dbReference type="InterPro" id="IPR010237">
    <property type="entry name" value="Pyr-5-nucltdase"/>
</dbReference>